<dbReference type="Proteomes" id="UP000199206">
    <property type="component" value="Unassembled WGS sequence"/>
</dbReference>
<dbReference type="InterPro" id="IPR036452">
    <property type="entry name" value="Ribo_hydro-like"/>
</dbReference>
<evidence type="ECO:0000256" key="1">
    <source>
        <dbReference type="SAM" id="Phobius"/>
    </source>
</evidence>
<feature type="transmembrane region" description="Helical" evidence="1">
    <location>
        <begin position="21"/>
        <end position="41"/>
    </location>
</feature>
<dbReference type="GO" id="GO:0016799">
    <property type="term" value="F:hydrolase activity, hydrolyzing N-glycosyl compounds"/>
    <property type="evidence" value="ECO:0007669"/>
    <property type="project" value="InterPro"/>
</dbReference>
<dbReference type="Pfam" id="PF07632">
    <property type="entry name" value="Sde182_NH-like"/>
    <property type="match status" value="1"/>
</dbReference>
<accession>A0A1H8IHE9</accession>
<reference evidence="4" key="1">
    <citation type="submission" date="2016-10" db="EMBL/GenBank/DDBJ databases">
        <authorList>
            <person name="Varghese N."/>
            <person name="Submissions S."/>
        </authorList>
    </citation>
    <scope>NUCLEOTIDE SEQUENCE [LARGE SCALE GENOMIC DNA]</scope>
    <source>
        <strain evidence="4">S6-262</strain>
    </source>
</reference>
<evidence type="ECO:0000313" key="4">
    <source>
        <dbReference type="Proteomes" id="UP000199206"/>
    </source>
</evidence>
<evidence type="ECO:0000313" key="3">
    <source>
        <dbReference type="EMBL" id="SEN67656.1"/>
    </source>
</evidence>
<dbReference type="AlphaFoldDB" id="A0A1H8IHE9"/>
<keyword evidence="1" id="KW-0472">Membrane</keyword>
<keyword evidence="1" id="KW-0812">Transmembrane</keyword>
<feature type="domain" description="Cellulose-binding Sde182 nucleoside hydrolase-like" evidence="2">
    <location>
        <begin position="51"/>
        <end position="129"/>
    </location>
</feature>
<dbReference type="InterPro" id="IPR011483">
    <property type="entry name" value="Sde182_NH-like"/>
</dbReference>
<dbReference type="EMBL" id="FOCF01000010">
    <property type="protein sequence ID" value="SEN67656.1"/>
    <property type="molecule type" value="Genomic_DNA"/>
</dbReference>
<gene>
    <name evidence="3" type="ORF">SAMN05192583_3281</name>
</gene>
<dbReference type="Gene3D" id="3.90.245.10">
    <property type="entry name" value="Ribonucleoside hydrolase-like"/>
    <property type="match status" value="1"/>
</dbReference>
<organism evidence="3 4">
    <name type="scientific">Sphingomonas gellani</name>
    <dbReference type="NCBI Taxonomy" id="1166340"/>
    <lineage>
        <taxon>Bacteria</taxon>
        <taxon>Pseudomonadati</taxon>
        <taxon>Pseudomonadota</taxon>
        <taxon>Alphaproteobacteria</taxon>
        <taxon>Sphingomonadales</taxon>
        <taxon>Sphingomonadaceae</taxon>
        <taxon>Sphingomonas</taxon>
    </lineage>
</organism>
<protein>
    <recommendedName>
        <fullName evidence="2">Cellulose-binding Sde182 nucleoside hydrolase-like domain-containing protein</fullName>
    </recommendedName>
</protein>
<evidence type="ECO:0000259" key="2">
    <source>
        <dbReference type="Pfam" id="PF07632"/>
    </source>
</evidence>
<keyword evidence="4" id="KW-1185">Reference proteome</keyword>
<name>A0A1H8IHE9_9SPHN</name>
<proteinExistence type="predicted"/>
<sequence>MTCDRCHYGRSPTSGRGGTGLLGRGVVALATLLLVMTAASAQATDRPSHARAIILTDIGNEPEDSESLVRLLPYASDIDIEGLVATTSVWQRDRVQPALIQERLDAYAKARANLLRHDSGYPSADALCALGGTPAMTRYRRVIVDTRPSGRR</sequence>
<dbReference type="STRING" id="1166340.SAMN05192583_3281"/>
<keyword evidence="1" id="KW-1133">Transmembrane helix</keyword>